<evidence type="ECO:0000256" key="4">
    <source>
        <dbReference type="ARBA" id="ARBA00022617"/>
    </source>
</evidence>
<evidence type="ECO:0000256" key="2">
    <source>
        <dbReference type="ARBA" id="ARBA00004196"/>
    </source>
</evidence>
<comment type="caution">
    <text evidence="10">The sequence shown here is derived from an EMBL/GenBank/DDBJ whole genome shotgun (WGS) entry which is preliminary data.</text>
</comment>
<dbReference type="CDD" id="cd08168">
    <property type="entry name" value="Cytochrom_C3"/>
    <property type="match status" value="1"/>
</dbReference>
<evidence type="ECO:0000313" key="10">
    <source>
        <dbReference type="EMBL" id="MDQ0442930.1"/>
    </source>
</evidence>
<evidence type="ECO:0000256" key="1">
    <source>
        <dbReference type="ARBA" id="ARBA00001926"/>
    </source>
</evidence>
<dbReference type="Pfam" id="PF14537">
    <property type="entry name" value="Cytochrom_c3_2"/>
    <property type="match status" value="1"/>
</dbReference>
<keyword evidence="8" id="KW-0472">Membrane</keyword>
<comment type="subcellular location">
    <subcellularLocation>
        <location evidence="2">Cell envelope</location>
    </subcellularLocation>
</comment>
<keyword evidence="4" id="KW-0349">Heme</keyword>
<dbReference type="PANTHER" id="PTHR39425:SF1">
    <property type="entry name" value="CYTOCHROME C7-LIKE DOMAIN-CONTAINING PROTEIN"/>
    <property type="match status" value="1"/>
</dbReference>
<feature type="domain" description="Tetrahaem cytochrome" evidence="9">
    <location>
        <begin position="145"/>
        <end position="231"/>
    </location>
</feature>
<dbReference type="Proteomes" id="UP001236369">
    <property type="component" value="Unassembled WGS sequence"/>
</dbReference>
<keyword evidence="8" id="KW-1133">Transmembrane helix</keyword>
<evidence type="ECO:0000256" key="3">
    <source>
        <dbReference type="ARBA" id="ARBA00022448"/>
    </source>
</evidence>
<dbReference type="PANTHER" id="PTHR39425">
    <property type="entry name" value="LIPOPROTEIN CYTOCHROME C"/>
    <property type="match status" value="1"/>
</dbReference>
<evidence type="ECO:0000256" key="6">
    <source>
        <dbReference type="ARBA" id="ARBA00022982"/>
    </source>
</evidence>
<keyword evidence="5" id="KW-0479">Metal-binding</keyword>
<feature type="transmembrane region" description="Helical" evidence="8">
    <location>
        <begin position="24"/>
        <end position="48"/>
    </location>
</feature>
<keyword evidence="8" id="KW-0812">Transmembrane</keyword>
<reference evidence="10 11" key="1">
    <citation type="submission" date="2023-07" db="EMBL/GenBank/DDBJ databases">
        <title>Genomic Encyclopedia of Type Strains, Phase IV (KMG-IV): sequencing the most valuable type-strain genomes for metagenomic binning, comparative biology and taxonomic classification.</title>
        <authorList>
            <person name="Goeker M."/>
        </authorList>
    </citation>
    <scope>NUCLEOTIDE SEQUENCE [LARGE SCALE GENOMIC DNA]</scope>
    <source>
        <strain evidence="10 11">DSM 19562</strain>
    </source>
</reference>
<name>A0ABU0HML7_9HYPH</name>
<evidence type="ECO:0000259" key="9">
    <source>
        <dbReference type="Pfam" id="PF14537"/>
    </source>
</evidence>
<evidence type="ECO:0000256" key="8">
    <source>
        <dbReference type="SAM" id="Phobius"/>
    </source>
</evidence>
<dbReference type="InterPro" id="IPR012286">
    <property type="entry name" value="Tetrahaem_cytochrome"/>
</dbReference>
<dbReference type="SUPFAM" id="SSF48695">
    <property type="entry name" value="Multiheme cytochromes"/>
    <property type="match status" value="1"/>
</dbReference>
<evidence type="ECO:0000256" key="5">
    <source>
        <dbReference type="ARBA" id="ARBA00022723"/>
    </source>
</evidence>
<accession>A0ABU0HML7</accession>
<keyword evidence="3" id="KW-0813">Transport</keyword>
<dbReference type="EMBL" id="JAUSVV010000004">
    <property type="protein sequence ID" value="MDQ0442930.1"/>
    <property type="molecule type" value="Genomic_DNA"/>
</dbReference>
<keyword evidence="11" id="KW-1185">Reference proteome</keyword>
<dbReference type="Gene3D" id="3.90.10.10">
    <property type="entry name" value="Cytochrome C3"/>
    <property type="match status" value="2"/>
</dbReference>
<evidence type="ECO:0000256" key="7">
    <source>
        <dbReference type="ARBA" id="ARBA00023004"/>
    </source>
</evidence>
<proteinExistence type="predicted"/>
<keyword evidence="7" id="KW-0408">Iron</keyword>
<gene>
    <name evidence="10" type="ORF">QO016_002427</name>
</gene>
<sequence length="232" mass="25320">MTGNADERPAGPATAQLFSPGADAIYRLVLMTLAACLVAVPVLAAGIVRSNYVTGVGIAPSQPLPFSHKHHAGELGVDCRYCHTGVEKDASAGIPPTHTCMTCHSQIWTGSDMLKPVRDSYASDEPLVWKRLNKLPGYVYFNHSVHVTKGVGCSSCHGDVTSMQMTYRANAFEMKFCLDCHRAPEKNLRTPAEVWNMEWKPPADQASLGPKLAERYHVKGGERLTECGICHR</sequence>
<comment type="cofactor">
    <cofactor evidence="1">
        <name>heme c</name>
        <dbReference type="ChEBI" id="CHEBI:61717"/>
    </cofactor>
</comment>
<dbReference type="InterPro" id="IPR036280">
    <property type="entry name" value="Multihaem_cyt_sf"/>
</dbReference>
<protein>
    <submittedName>
        <fullName evidence="10">Ferredoxin</fullName>
    </submittedName>
</protein>
<organism evidence="10 11">
    <name type="scientific">Methylobacterium persicinum</name>
    <dbReference type="NCBI Taxonomy" id="374426"/>
    <lineage>
        <taxon>Bacteria</taxon>
        <taxon>Pseudomonadati</taxon>
        <taxon>Pseudomonadota</taxon>
        <taxon>Alphaproteobacteria</taxon>
        <taxon>Hyphomicrobiales</taxon>
        <taxon>Methylobacteriaceae</taxon>
        <taxon>Methylobacterium</taxon>
    </lineage>
</organism>
<evidence type="ECO:0000313" key="11">
    <source>
        <dbReference type="Proteomes" id="UP001236369"/>
    </source>
</evidence>
<keyword evidence="6" id="KW-0249">Electron transport</keyword>